<dbReference type="OrthoDB" id="5352000at2759"/>
<organism evidence="3 4">
    <name type="scientific">Plenodomus tracheiphilus IPT5</name>
    <dbReference type="NCBI Taxonomy" id="1408161"/>
    <lineage>
        <taxon>Eukaryota</taxon>
        <taxon>Fungi</taxon>
        <taxon>Dikarya</taxon>
        <taxon>Ascomycota</taxon>
        <taxon>Pezizomycotina</taxon>
        <taxon>Dothideomycetes</taxon>
        <taxon>Pleosporomycetidae</taxon>
        <taxon>Pleosporales</taxon>
        <taxon>Pleosporineae</taxon>
        <taxon>Leptosphaeriaceae</taxon>
        <taxon>Plenodomus</taxon>
    </lineage>
</organism>
<feature type="transmembrane region" description="Helical" evidence="2">
    <location>
        <begin position="607"/>
        <end position="632"/>
    </location>
</feature>
<dbReference type="InterPro" id="IPR011043">
    <property type="entry name" value="Gal_Oxase/kelch_b-propeller"/>
</dbReference>
<sequence length="1050" mass="112849">MTMPSHASLLASGLHRQLMMRAAAANTARRPWPRAKVPTRCRGVEALKGLVSLHPLSGAALGYGGPFEVSRSLVPSPLAPSGTLPKPTRTTCCGLPLLAAAMRRPYTSLSLRLAQANCLSPASACACLNSLTSLDGTLLDARTPPRRAAAASPYPVPFLHPLGLFDRRSAHRSLCILRRITCLGLAPHPSRCRAPSRLCLWFEYVGRARVDTPLSSLLLPHWTHHLISLFTMGTPTPKYPLENHCSIVHENTLYVYSPTGFQSLKLEEGAEWQALPMDISLTGAQCVKAAPRGDAKAAQLYIVGGAVNETAATWNYPGMMHYTFSTMKWDWLRAESWNTANRQNHGATYLQASRKILVYAGSQNNGEAGPSTQSFLFSTQSPYSVQSLPSAGAPPTVKPMLMSADSKSAFLVGGGATNTAVWKFDEAQGWRNTGVTLQQPIANPESVQCSMVTGKDGSVVLEKFDMSVAPNKVERILIMNKDGTPAAPGTTVGAEKVKRVEVSEWSKYNETYAPTSTRSGYSLAQGDDGLTVASGGNQTHPLVLFDAQANSWLNATEVFAGQNVLIQSESSSTISSSIASATASASATPSSTDIPAVASPPSNKGKMLTVLGATLGTIFGIAAVLILILFCLKYRKNKSKKNQGYIEKDRMSFADRGADFMKEAGGSVVTQPYHQNNDSVTSLAIIQGRPTNHKKNQASDASTAGLVKKSSPLGYSDPVELSKFDLKPETLRMDAMVRQNSGRAPPAKSAPRARSSGWSRYFANNEATNLASVQPDRSTYASDRTSTGSLSQYTNSRVYSQRPSQHIAPLQIPQTQFDGQRLSRVASGSPTLGTPTGILPHQVQPMQAELDRANSTASSRSGVSGHNDHYYQKPVESWTPVGEDRRTSSTYTGSMVIDPNSKYNVASSYYPDGTDSFYPKSNFSSFYPGQTDNSPIIPDARDSTFTMFPTGNANVAPAEDGPKSKFSSMYPTPPRLGLPQDRDSSTTVFPGGPGASQKAQHDAMPSPNSFYPPPRVGHDSTVTMFPGHGPNQASSKKEQSDMSWLNLGKT</sequence>
<feature type="region of interest" description="Disordered" evidence="1">
    <location>
        <begin position="773"/>
        <end position="794"/>
    </location>
</feature>
<dbReference type="InterPro" id="IPR015915">
    <property type="entry name" value="Kelch-typ_b-propeller"/>
</dbReference>
<dbReference type="Gene3D" id="2.120.10.80">
    <property type="entry name" value="Kelch-type beta propeller"/>
    <property type="match status" value="1"/>
</dbReference>
<dbReference type="SUPFAM" id="SSF50965">
    <property type="entry name" value="Galactose oxidase, central domain"/>
    <property type="match status" value="1"/>
</dbReference>
<feature type="region of interest" description="Disordered" evidence="1">
    <location>
        <begin position="953"/>
        <end position="1050"/>
    </location>
</feature>
<evidence type="ECO:0008006" key="5">
    <source>
        <dbReference type="Google" id="ProtNLM"/>
    </source>
</evidence>
<keyword evidence="2" id="KW-0812">Transmembrane</keyword>
<evidence type="ECO:0000256" key="2">
    <source>
        <dbReference type="SAM" id="Phobius"/>
    </source>
</evidence>
<proteinExistence type="predicted"/>
<dbReference type="EMBL" id="MU006289">
    <property type="protein sequence ID" value="KAF2856390.1"/>
    <property type="molecule type" value="Genomic_DNA"/>
</dbReference>
<dbReference type="Proteomes" id="UP000799423">
    <property type="component" value="Unassembled WGS sequence"/>
</dbReference>
<evidence type="ECO:0000256" key="1">
    <source>
        <dbReference type="SAM" id="MobiDB-lite"/>
    </source>
</evidence>
<reference evidence="3" key="1">
    <citation type="submission" date="2020-01" db="EMBL/GenBank/DDBJ databases">
        <authorList>
            <consortium name="DOE Joint Genome Institute"/>
            <person name="Haridas S."/>
            <person name="Albert R."/>
            <person name="Binder M."/>
            <person name="Bloem J."/>
            <person name="Labutti K."/>
            <person name="Salamov A."/>
            <person name="Andreopoulos B."/>
            <person name="Baker S.E."/>
            <person name="Barry K."/>
            <person name="Bills G."/>
            <person name="Bluhm B.H."/>
            <person name="Cannon C."/>
            <person name="Castanera R."/>
            <person name="Culley D.E."/>
            <person name="Daum C."/>
            <person name="Ezra D."/>
            <person name="Gonzalez J.B."/>
            <person name="Henrissat B."/>
            <person name="Kuo A."/>
            <person name="Liang C."/>
            <person name="Lipzen A."/>
            <person name="Lutzoni F."/>
            <person name="Magnuson J."/>
            <person name="Mondo S."/>
            <person name="Nolan M."/>
            <person name="Ohm R."/>
            <person name="Pangilinan J."/>
            <person name="Park H.-J."/>
            <person name="Ramirez L."/>
            <person name="Alfaro M."/>
            <person name="Sun H."/>
            <person name="Tritt A."/>
            <person name="Yoshinaga Y."/>
            <person name="Zwiers L.-H."/>
            <person name="Turgeon B.G."/>
            <person name="Goodwin S.B."/>
            <person name="Spatafora J.W."/>
            <person name="Crous P.W."/>
            <person name="Grigoriev I.V."/>
        </authorList>
    </citation>
    <scope>NUCLEOTIDE SEQUENCE</scope>
    <source>
        <strain evidence="3">IPT5</strain>
    </source>
</reference>
<keyword evidence="2" id="KW-0472">Membrane</keyword>
<dbReference type="AlphaFoldDB" id="A0A6A7BLP1"/>
<gene>
    <name evidence="3" type="ORF">T440DRAFT_504003</name>
</gene>
<keyword evidence="4" id="KW-1185">Reference proteome</keyword>
<name>A0A6A7BLP1_9PLEO</name>
<evidence type="ECO:0000313" key="4">
    <source>
        <dbReference type="Proteomes" id="UP000799423"/>
    </source>
</evidence>
<keyword evidence="2" id="KW-1133">Transmembrane helix</keyword>
<evidence type="ECO:0000313" key="3">
    <source>
        <dbReference type="EMBL" id="KAF2856390.1"/>
    </source>
</evidence>
<protein>
    <recommendedName>
        <fullName evidence="5">Galactose oxidase</fullName>
    </recommendedName>
</protein>
<accession>A0A6A7BLP1</accession>